<reference evidence="1 2" key="1">
    <citation type="journal article" date="2019" name="Nat. Ecol. Evol.">
        <title>Megaphylogeny resolves global patterns of mushroom evolution.</title>
        <authorList>
            <person name="Varga T."/>
            <person name="Krizsan K."/>
            <person name="Foldi C."/>
            <person name="Dima B."/>
            <person name="Sanchez-Garcia M."/>
            <person name="Sanchez-Ramirez S."/>
            <person name="Szollosi G.J."/>
            <person name="Szarkandi J.G."/>
            <person name="Papp V."/>
            <person name="Albert L."/>
            <person name="Andreopoulos W."/>
            <person name="Angelini C."/>
            <person name="Antonin V."/>
            <person name="Barry K.W."/>
            <person name="Bougher N.L."/>
            <person name="Buchanan P."/>
            <person name="Buyck B."/>
            <person name="Bense V."/>
            <person name="Catcheside P."/>
            <person name="Chovatia M."/>
            <person name="Cooper J."/>
            <person name="Damon W."/>
            <person name="Desjardin D."/>
            <person name="Finy P."/>
            <person name="Geml J."/>
            <person name="Haridas S."/>
            <person name="Hughes K."/>
            <person name="Justo A."/>
            <person name="Karasinski D."/>
            <person name="Kautmanova I."/>
            <person name="Kiss B."/>
            <person name="Kocsube S."/>
            <person name="Kotiranta H."/>
            <person name="LaButti K.M."/>
            <person name="Lechner B.E."/>
            <person name="Liimatainen K."/>
            <person name="Lipzen A."/>
            <person name="Lukacs Z."/>
            <person name="Mihaltcheva S."/>
            <person name="Morgado L.N."/>
            <person name="Niskanen T."/>
            <person name="Noordeloos M.E."/>
            <person name="Ohm R.A."/>
            <person name="Ortiz-Santana B."/>
            <person name="Ovrebo C."/>
            <person name="Racz N."/>
            <person name="Riley R."/>
            <person name="Savchenko A."/>
            <person name="Shiryaev A."/>
            <person name="Soop K."/>
            <person name="Spirin V."/>
            <person name="Szebenyi C."/>
            <person name="Tomsovsky M."/>
            <person name="Tulloss R.E."/>
            <person name="Uehling J."/>
            <person name="Grigoriev I.V."/>
            <person name="Vagvolgyi C."/>
            <person name="Papp T."/>
            <person name="Martin F.M."/>
            <person name="Miettinen O."/>
            <person name="Hibbett D.S."/>
            <person name="Nagy L.G."/>
        </authorList>
    </citation>
    <scope>NUCLEOTIDE SEQUENCE [LARGE SCALE GENOMIC DNA]</scope>
    <source>
        <strain evidence="1 2">CBS 121175</strain>
    </source>
</reference>
<organism evidence="1 2">
    <name type="scientific">Coprinopsis marcescibilis</name>
    <name type="common">Agaric fungus</name>
    <name type="synonym">Psathyrella marcescibilis</name>
    <dbReference type="NCBI Taxonomy" id="230819"/>
    <lineage>
        <taxon>Eukaryota</taxon>
        <taxon>Fungi</taxon>
        <taxon>Dikarya</taxon>
        <taxon>Basidiomycota</taxon>
        <taxon>Agaricomycotina</taxon>
        <taxon>Agaricomycetes</taxon>
        <taxon>Agaricomycetidae</taxon>
        <taxon>Agaricales</taxon>
        <taxon>Agaricineae</taxon>
        <taxon>Psathyrellaceae</taxon>
        <taxon>Coprinopsis</taxon>
    </lineage>
</organism>
<dbReference type="InterPro" id="IPR032675">
    <property type="entry name" value="LRR_dom_sf"/>
</dbReference>
<dbReference type="AlphaFoldDB" id="A0A5C3KGH6"/>
<evidence type="ECO:0000313" key="1">
    <source>
        <dbReference type="EMBL" id="TFK19122.1"/>
    </source>
</evidence>
<proteinExistence type="predicted"/>
<dbReference type="Proteomes" id="UP000307440">
    <property type="component" value="Unassembled WGS sequence"/>
</dbReference>
<evidence type="ECO:0000313" key="2">
    <source>
        <dbReference type="Proteomes" id="UP000307440"/>
    </source>
</evidence>
<dbReference type="STRING" id="230819.A0A5C3KGH6"/>
<gene>
    <name evidence="1" type="ORF">FA15DRAFT_674715</name>
</gene>
<dbReference type="Gene3D" id="3.80.10.10">
    <property type="entry name" value="Ribonuclease Inhibitor"/>
    <property type="match status" value="1"/>
</dbReference>
<keyword evidence="2" id="KW-1185">Reference proteome</keyword>
<accession>A0A5C3KGH6</accession>
<evidence type="ECO:0008006" key="3">
    <source>
        <dbReference type="Google" id="ProtNLM"/>
    </source>
</evidence>
<dbReference type="EMBL" id="ML210359">
    <property type="protein sequence ID" value="TFK19122.1"/>
    <property type="molecule type" value="Genomic_DNA"/>
</dbReference>
<sequence>MSNLPGPQLLSLAPELIQEIGNKAPIQDVKSLRLVCRKLSTLVEGDLFHSLEIHLHPYDRSGVYKRALEIFETLAKAKGHSVETATRKLVITNVSLPIKRNDHREITGDEFERRLKAALVPALQSLKNIRNIRLNYNFTKLDWVFHGVLESLNPIIPQLSGLDIYGIDSDKLWNPRNTALLTLLNDPRLLQLSHFSITTEGQGENQAFFASLITAMRTTLTKSSTRLKSFKCGLPAIWSQRPILHAVFGPDIPNSGFPALTHIALGSEIIPGSHICRGAPTLPQFTSLQRLDCLLVYRQGKANGTHQVHAGTLSFWELLADTGVRLRSIRNAIVSDELLKYLCSYSGELNELSVSCQHSAGSQQAQQAMGVEFWTRVIPLHCSFLREIQVHTSCMGWWIYGSKTQETLSAYSFPELRRLRIGVQKHERYSTVTDEPNKDYMATLVNLIVQSGNFPALVELNPDFPSYPVEHGWCGTSAINEQEEVARNQTSNLCGWTFPCIEDMKEVSGSPSSLRLTAGIREMRPPPKVAFFGSYSSFCLRPTEISGGWKYESTECLFTVEGLAMRFTSRLSQPAS</sequence>
<dbReference type="OrthoDB" id="3050057at2759"/>
<protein>
    <recommendedName>
        <fullName evidence="3">F-box domain-containing protein</fullName>
    </recommendedName>
</protein>
<name>A0A5C3KGH6_COPMA</name>